<feature type="transmembrane region" description="Helical" evidence="1">
    <location>
        <begin position="40"/>
        <end position="61"/>
    </location>
</feature>
<keyword evidence="1" id="KW-0812">Transmembrane</keyword>
<dbReference type="GeneID" id="75065188"/>
<sequence>MARVKQNFWQILSLILIELAILLVYIFVMDKGIVPYQYDSFSTIALELFCLFVFIAINRFVFKQPIFHSTKNLYRNLLLLLPAYLYLLYGVFSVFENYVLPSNLIIYFLTAITTGISAEYLFRGLIFGPFVIH</sequence>
<keyword evidence="1" id="KW-1133">Transmembrane helix</keyword>
<organism evidence="2 3">
    <name type="scientific">Oenococcus oeni AWRIB429</name>
    <dbReference type="NCBI Taxonomy" id="655225"/>
    <lineage>
        <taxon>Bacteria</taxon>
        <taxon>Bacillati</taxon>
        <taxon>Bacillota</taxon>
        <taxon>Bacilli</taxon>
        <taxon>Lactobacillales</taxon>
        <taxon>Lactobacillaceae</taxon>
        <taxon>Oenococcus</taxon>
    </lineage>
</organism>
<evidence type="ECO:0000313" key="3">
    <source>
        <dbReference type="Proteomes" id="UP000003075"/>
    </source>
</evidence>
<accession>D3L7L9</accession>
<keyword evidence="1" id="KW-0472">Membrane</keyword>
<dbReference type="AlphaFoldDB" id="D3L7L9"/>
<feature type="transmembrane region" description="Helical" evidence="1">
    <location>
        <begin position="73"/>
        <end position="92"/>
    </location>
</feature>
<reference evidence="2 3" key="1">
    <citation type="journal article" date="2010" name="Appl. Microbiol. Biotechnol.">
        <title>Genotypic diversity in Oenococcus oeni by high-density microarray comparative genome hybridization and whole genome sequencing.</title>
        <authorList>
            <person name="Borneman A.R."/>
            <person name="Bartowsky E.J."/>
            <person name="McCarthy J."/>
            <person name="Chambers P.J."/>
        </authorList>
    </citation>
    <scope>NUCLEOTIDE SEQUENCE [LARGE SCALE GENOMIC DNA]</scope>
    <source>
        <strain evidence="2 3">AWRIB429</strain>
    </source>
</reference>
<proteinExistence type="predicted"/>
<gene>
    <name evidence="2" type="ORF">AWRIB429_0349</name>
</gene>
<dbReference type="Proteomes" id="UP000003075">
    <property type="component" value="Unassembled WGS sequence"/>
</dbReference>
<evidence type="ECO:0000313" key="2">
    <source>
        <dbReference type="EMBL" id="EFD89119.1"/>
    </source>
</evidence>
<dbReference type="RefSeq" id="WP_002818194.1">
    <property type="nucleotide sequence ID" value="NZ_ACSE01000004.1"/>
</dbReference>
<protein>
    <submittedName>
        <fullName evidence="2">Uncharacterized protein</fullName>
    </submittedName>
</protein>
<feature type="transmembrane region" description="Helical" evidence="1">
    <location>
        <begin position="104"/>
        <end position="122"/>
    </location>
</feature>
<evidence type="ECO:0000256" key="1">
    <source>
        <dbReference type="SAM" id="Phobius"/>
    </source>
</evidence>
<dbReference type="PATRIC" id="fig|203123.7.peg.407"/>
<dbReference type="EMBL" id="ACSE01000004">
    <property type="protein sequence ID" value="EFD89119.1"/>
    <property type="molecule type" value="Genomic_DNA"/>
</dbReference>
<name>D3L7L9_OENOE</name>
<feature type="transmembrane region" description="Helical" evidence="1">
    <location>
        <begin position="7"/>
        <end position="28"/>
    </location>
</feature>
<comment type="caution">
    <text evidence="2">The sequence shown here is derived from an EMBL/GenBank/DDBJ whole genome shotgun (WGS) entry which is preliminary data.</text>
</comment>